<organism evidence="1 2">
    <name type="scientific">BD1-7 clade bacterium</name>
    <dbReference type="NCBI Taxonomy" id="2029982"/>
    <lineage>
        <taxon>Bacteria</taxon>
        <taxon>Pseudomonadati</taxon>
        <taxon>Pseudomonadota</taxon>
        <taxon>Gammaproteobacteria</taxon>
        <taxon>Cellvibrionales</taxon>
        <taxon>Spongiibacteraceae</taxon>
        <taxon>BD1-7 clade</taxon>
    </lineage>
</organism>
<gene>
    <name evidence="1" type="ORF">OPDIPICF_02755</name>
</gene>
<reference evidence="1 2" key="1">
    <citation type="submission" date="2019-11" db="EMBL/GenBank/DDBJ databases">
        <authorList>
            <person name="Holert J."/>
        </authorList>
    </citation>
    <scope>NUCLEOTIDE SEQUENCE [LARGE SCALE GENOMIC DNA]</scope>
    <source>
        <strain evidence="1">SB11_3</strain>
    </source>
</reference>
<dbReference type="SUPFAM" id="SSF52540">
    <property type="entry name" value="P-loop containing nucleoside triphosphate hydrolases"/>
    <property type="match status" value="1"/>
</dbReference>
<protein>
    <recommendedName>
        <fullName evidence="3">Sulfotransferase domain-containing protein</fullName>
    </recommendedName>
</protein>
<name>A0A5S9QTX5_9GAMM</name>
<evidence type="ECO:0000313" key="1">
    <source>
        <dbReference type="EMBL" id="CAA0123016.1"/>
    </source>
</evidence>
<dbReference type="OrthoDB" id="547265at2"/>
<dbReference type="EMBL" id="CACSIO010000045">
    <property type="protein sequence ID" value="CAA0123016.1"/>
    <property type="molecule type" value="Genomic_DNA"/>
</dbReference>
<proteinExistence type="predicted"/>
<dbReference type="Gene3D" id="3.40.50.300">
    <property type="entry name" value="P-loop containing nucleotide triphosphate hydrolases"/>
    <property type="match status" value="1"/>
</dbReference>
<dbReference type="AlphaFoldDB" id="A0A5S9QTX5"/>
<dbReference type="InterPro" id="IPR027417">
    <property type="entry name" value="P-loop_NTPase"/>
</dbReference>
<keyword evidence="2" id="KW-1185">Reference proteome</keyword>
<dbReference type="Proteomes" id="UP000441399">
    <property type="component" value="Unassembled WGS sequence"/>
</dbReference>
<evidence type="ECO:0000313" key="2">
    <source>
        <dbReference type="Proteomes" id="UP000441399"/>
    </source>
</evidence>
<evidence type="ECO:0008006" key="3">
    <source>
        <dbReference type="Google" id="ProtNLM"/>
    </source>
</evidence>
<sequence length="369" mass="42280">MTQLILHIGSHKTGTTSIQKALFSHRATLAACGWHLFTSGPSGEDRPYGNANPWIICDEDDMTQSYIHPDLSHALCRHQGNMLISSEFFSWISSPQIIQDFCQTIRGHFTGIKLIVYLRRQDLQAISHHQQGSKGNNVPASWFYGHSPRALPDHSDQLNYYLDYYQRMSIWADCLGDASVHIRCYERDRFLEQDVVKDFFTFLQLSNIQIDVSSETENISRGFIQTKLGHLMNQVELSEQQRNMINGQLEDRGKLMPSREEAKVFYQAYEESNQKLQQRFQCGSAASFFNDDFSMYTDSAEDLWDESKANDAIHKLLSVIKNMPLAEDDDIGLLLKQADALAKDNPQAAFQLKKLALTLRPDRFVSKRL</sequence>
<accession>A0A5S9QTX5</accession>